<dbReference type="KEGG" id="brq:CIT40_14475"/>
<evidence type="ECO:0000313" key="3">
    <source>
        <dbReference type="Proteomes" id="UP000215884"/>
    </source>
</evidence>
<keyword evidence="1" id="KW-0472">Membrane</keyword>
<feature type="transmembrane region" description="Helical" evidence="1">
    <location>
        <begin position="12"/>
        <end position="28"/>
    </location>
</feature>
<sequence>MRELFDLIRANPWPFGAGLLVVVLMIIAENFGRGIQGVDAGGGGDFLDAAGCDGGDGGGGD</sequence>
<organism evidence="2 3">
    <name type="scientific">Bradyrhizobium amphicarpaeae</name>
    <dbReference type="NCBI Taxonomy" id="1404768"/>
    <lineage>
        <taxon>Bacteria</taxon>
        <taxon>Pseudomonadati</taxon>
        <taxon>Pseudomonadota</taxon>
        <taxon>Alphaproteobacteria</taxon>
        <taxon>Hyphomicrobiales</taxon>
        <taxon>Nitrobacteraceae</taxon>
        <taxon>Bradyrhizobium</taxon>
    </lineage>
</organism>
<evidence type="ECO:0000256" key="1">
    <source>
        <dbReference type="SAM" id="Phobius"/>
    </source>
</evidence>
<accession>A0A2U8PTF9</accession>
<evidence type="ECO:0000313" key="2">
    <source>
        <dbReference type="EMBL" id="AWM01127.1"/>
    </source>
</evidence>
<proteinExistence type="predicted"/>
<protein>
    <submittedName>
        <fullName evidence="2">Uncharacterized protein</fullName>
    </submittedName>
</protein>
<dbReference type="Proteomes" id="UP000215884">
    <property type="component" value="Chromosome"/>
</dbReference>
<keyword evidence="1" id="KW-1133">Transmembrane helix</keyword>
<dbReference type="RefSeq" id="WP_094896946.1">
    <property type="nucleotide sequence ID" value="NZ_CP029426.2"/>
</dbReference>
<keyword evidence="3" id="KW-1185">Reference proteome</keyword>
<keyword evidence="1" id="KW-0812">Transmembrane</keyword>
<gene>
    <name evidence="2" type="ORF">CIT40_14475</name>
</gene>
<dbReference type="AlphaFoldDB" id="A0A2U8PTF9"/>
<dbReference type="EMBL" id="CP029426">
    <property type="protein sequence ID" value="AWM01127.1"/>
    <property type="molecule type" value="Genomic_DNA"/>
</dbReference>
<reference evidence="2 3" key="1">
    <citation type="journal article" date="2017" name="Syst. Appl. Microbiol.">
        <title>Soybeans inoculated with root zone soils of Canadian native legumes harbour diverse and novel Bradyrhizobium spp. that possess agricultural potential.</title>
        <authorList>
            <person name="Bromfield E.S.P."/>
            <person name="Cloutier S."/>
            <person name="Tambong J.T."/>
            <person name="Tran Thi T.V."/>
        </authorList>
    </citation>
    <scope>NUCLEOTIDE SEQUENCE [LARGE SCALE GENOMIC DNA]</scope>
    <source>
        <strain evidence="2 3">39S1MB</strain>
    </source>
</reference>
<dbReference type="OrthoDB" id="8255590at2"/>
<reference evidence="2 3" key="2">
    <citation type="journal article" date="2019" name="Int. J. Syst. Evol. Microbiol.">
        <title>Description and complete genome sequence of Bradyrhizobium amphicarpaeae sp. nov., harbouring photosystem and nitrogen-fixation genes.</title>
        <authorList>
            <person name="Bromfield E.S.P."/>
            <person name="Cloutier S."/>
            <person name="Nguyen H.D.T."/>
        </authorList>
    </citation>
    <scope>NUCLEOTIDE SEQUENCE [LARGE SCALE GENOMIC DNA]</scope>
    <source>
        <strain evidence="2 3">39S1MB</strain>
    </source>
</reference>
<name>A0A2U8PTF9_9BRAD</name>